<dbReference type="Proteomes" id="UP000436088">
    <property type="component" value="Unassembled WGS sequence"/>
</dbReference>
<organism evidence="7 8">
    <name type="scientific">Hibiscus syriacus</name>
    <name type="common">Rose of Sharon</name>
    <dbReference type="NCBI Taxonomy" id="106335"/>
    <lineage>
        <taxon>Eukaryota</taxon>
        <taxon>Viridiplantae</taxon>
        <taxon>Streptophyta</taxon>
        <taxon>Embryophyta</taxon>
        <taxon>Tracheophyta</taxon>
        <taxon>Spermatophyta</taxon>
        <taxon>Magnoliopsida</taxon>
        <taxon>eudicotyledons</taxon>
        <taxon>Gunneridae</taxon>
        <taxon>Pentapetalae</taxon>
        <taxon>rosids</taxon>
        <taxon>malvids</taxon>
        <taxon>Malvales</taxon>
        <taxon>Malvaceae</taxon>
        <taxon>Malvoideae</taxon>
        <taxon>Hibiscus</taxon>
    </lineage>
</organism>
<dbReference type="InterPro" id="IPR006456">
    <property type="entry name" value="ZF_HD_homeobox_Cys/His_dimer"/>
</dbReference>
<evidence type="ECO:0000256" key="2">
    <source>
        <dbReference type="ARBA" id="ARBA00022490"/>
    </source>
</evidence>
<comment type="subcellular location">
    <subcellularLocation>
        <location evidence="1">Cytoplasm</location>
    </subcellularLocation>
</comment>
<keyword evidence="3" id="KW-0479">Metal-binding</keyword>
<evidence type="ECO:0000313" key="7">
    <source>
        <dbReference type="EMBL" id="KAE8672513.1"/>
    </source>
</evidence>
<keyword evidence="4" id="KW-0863">Zinc-finger</keyword>
<dbReference type="GO" id="GO:0005634">
    <property type="term" value="C:nucleus"/>
    <property type="evidence" value="ECO:0007669"/>
    <property type="project" value="TreeGrafter"/>
</dbReference>
<evidence type="ECO:0000256" key="1">
    <source>
        <dbReference type="ARBA" id="ARBA00004496"/>
    </source>
</evidence>
<dbReference type="AlphaFoldDB" id="A0A6A2XAI3"/>
<evidence type="ECO:0000256" key="3">
    <source>
        <dbReference type="ARBA" id="ARBA00022723"/>
    </source>
</evidence>
<comment type="caution">
    <text evidence="7">The sequence shown here is derived from an EMBL/GenBank/DDBJ whole genome shotgun (WGS) entry which is preliminary data.</text>
</comment>
<dbReference type="NCBIfam" id="TIGR01566">
    <property type="entry name" value="ZF_HD_prot_N"/>
    <property type="match status" value="1"/>
</dbReference>
<dbReference type="PANTHER" id="PTHR31948">
    <property type="entry name" value="ZINC-FINGER HOMEODOMAIN PROTEIN 2"/>
    <property type="match status" value="1"/>
</dbReference>
<keyword evidence="2" id="KW-0963">Cytoplasm</keyword>
<evidence type="ECO:0000259" key="6">
    <source>
        <dbReference type="PROSITE" id="PS51523"/>
    </source>
</evidence>
<dbReference type="GO" id="GO:0003700">
    <property type="term" value="F:DNA-binding transcription factor activity"/>
    <property type="evidence" value="ECO:0007669"/>
    <property type="project" value="TreeGrafter"/>
</dbReference>
<reference evidence="7" key="1">
    <citation type="submission" date="2019-09" db="EMBL/GenBank/DDBJ databases">
        <title>Draft genome information of white flower Hibiscus syriacus.</title>
        <authorList>
            <person name="Kim Y.-M."/>
        </authorList>
    </citation>
    <scope>NUCLEOTIDE SEQUENCE [LARGE SCALE GENOMIC DNA]</scope>
    <source>
        <strain evidence="7">YM2019G1</strain>
    </source>
</reference>
<dbReference type="PANTHER" id="PTHR31948:SF162">
    <property type="entry name" value="MINI ZINC FINGER PROTEIN 2"/>
    <property type="match status" value="1"/>
</dbReference>
<dbReference type="GO" id="GO:0008270">
    <property type="term" value="F:zinc ion binding"/>
    <property type="evidence" value="ECO:0007669"/>
    <property type="project" value="UniProtKB-KW"/>
</dbReference>
<evidence type="ECO:0000256" key="4">
    <source>
        <dbReference type="ARBA" id="ARBA00022771"/>
    </source>
</evidence>
<dbReference type="Pfam" id="PF04770">
    <property type="entry name" value="ZF-HD_dimer"/>
    <property type="match status" value="1"/>
</dbReference>
<accession>A0A6A2XAI3</accession>
<dbReference type="GO" id="GO:0005737">
    <property type="term" value="C:cytoplasm"/>
    <property type="evidence" value="ECO:0007669"/>
    <property type="project" value="UniProtKB-SubCell"/>
</dbReference>
<dbReference type="PROSITE" id="PS51523">
    <property type="entry name" value="ZF_HD_DIMER"/>
    <property type="match status" value="1"/>
</dbReference>
<proteinExistence type="predicted"/>
<protein>
    <submittedName>
        <fullName evidence="7">Mini zinc finger protein 2</fullName>
    </submittedName>
</protein>
<sequence length="93" mass="10261">MRKRQVVVRRKEPARSTTTIRSVRYGECQRNHAASVGGYVVDGCREFMASGDEGTSGALTCAACGCHRNFHRKEIETEVVSECSSPHNSSNRT</sequence>
<evidence type="ECO:0000256" key="5">
    <source>
        <dbReference type="ARBA" id="ARBA00022833"/>
    </source>
</evidence>
<gene>
    <name evidence="7" type="ORF">F3Y22_tig00111840pilonHSYRG00032</name>
</gene>
<name>A0A6A2XAI3_HIBSY</name>
<feature type="domain" description="ZF-HD dimerization-type" evidence="6">
    <location>
        <begin position="25"/>
        <end position="74"/>
    </location>
</feature>
<keyword evidence="5" id="KW-0862">Zinc</keyword>
<dbReference type="EMBL" id="VEPZ02001444">
    <property type="protein sequence ID" value="KAE8672513.1"/>
    <property type="molecule type" value="Genomic_DNA"/>
</dbReference>
<dbReference type="GO" id="GO:0000976">
    <property type="term" value="F:transcription cis-regulatory region binding"/>
    <property type="evidence" value="ECO:0007669"/>
    <property type="project" value="TreeGrafter"/>
</dbReference>
<evidence type="ECO:0000313" key="8">
    <source>
        <dbReference type="Proteomes" id="UP000436088"/>
    </source>
</evidence>
<dbReference type="GO" id="GO:0050793">
    <property type="term" value="P:regulation of developmental process"/>
    <property type="evidence" value="ECO:0007669"/>
    <property type="project" value="TreeGrafter"/>
</dbReference>
<keyword evidence="8" id="KW-1185">Reference proteome</keyword>